<sequence length="520" mass="58246">MGSLKKGVMPLGYALVILVCTLLQLTVAYRILGINTSPSRSHVIVQDALMKELARRGHQVTMVSPYSESEQVPNYRKITLPLDTWGKDLTKTILSNSNNRLAMLKMMPQMLEFSATGLNRTIRSPEVQAVLQEKEGYDLLITGIMGDAVLGLTHSLDVPAVIVCPNAAMPIVNTMVGNPAPLATVPNMMLGLSNPMTFGSRVANVAGFLFDEVFAYVWLHYQRKIYSELFPADRFPPYDAVRRNVSLVLLNHHVSKGSPRPYVPSMVEVGGLQIKEKPSPLPEDVRQWIEGAEHGVIFFSLGTNLLSSSIPPEKLDAILATFGKLKQRVIWKWDTQDMPNKPANVMLKDWLPQDDILAHPNVRLFIMHGGLGGIAEALYHGVPLVGIPMFGDQPLNLAKVEAEGWVYVVEYVDLDERTLTGAIGEVLQNPRYRENVQRLSQLYRDRPQSAMETAVYWTEYVIRHKGAQHLRYPAVDMSFWQLHSLDVFAFLGGAMYALVKIISLSCRMCRRTRAAKLKRQ</sequence>
<comment type="similarity">
    <text evidence="1 4">Belongs to the UDP-glycosyltransferase family.</text>
</comment>
<dbReference type="EnsemblMetazoa" id="AATE007102-RA">
    <property type="protein sequence ID" value="AATE007102-PA.1"/>
    <property type="gene ID" value="AATE007102"/>
</dbReference>
<evidence type="ECO:0000313" key="6">
    <source>
        <dbReference type="EnsemblMetazoa" id="AATE007102-PA.1"/>
    </source>
</evidence>
<keyword evidence="5" id="KW-0812">Transmembrane</keyword>
<dbReference type="CDD" id="cd03784">
    <property type="entry name" value="GT1_Gtf-like"/>
    <property type="match status" value="1"/>
</dbReference>
<keyword evidence="2 4" id="KW-0328">Glycosyltransferase</keyword>
<dbReference type="PANTHER" id="PTHR48043">
    <property type="entry name" value="EG:EG0003.4 PROTEIN-RELATED"/>
    <property type="match status" value="1"/>
</dbReference>
<evidence type="ECO:0000256" key="5">
    <source>
        <dbReference type="RuleBase" id="RU362059"/>
    </source>
</evidence>
<dbReference type="InterPro" id="IPR035595">
    <property type="entry name" value="UDP_glycos_trans_CS"/>
</dbReference>
<dbReference type="PROSITE" id="PS00375">
    <property type="entry name" value="UDPGT"/>
    <property type="match status" value="1"/>
</dbReference>
<protein>
    <recommendedName>
        <fullName evidence="5">UDP-glucuronosyltransferase</fullName>
        <ecNumber evidence="5">2.4.1.17</ecNumber>
    </recommendedName>
</protein>
<dbReference type="STRING" id="41427.A0A182IX00"/>
<dbReference type="EC" id="2.4.1.17" evidence="5"/>
<evidence type="ECO:0000256" key="2">
    <source>
        <dbReference type="ARBA" id="ARBA00022676"/>
    </source>
</evidence>
<proteinExistence type="inferred from homology"/>
<dbReference type="AlphaFoldDB" id="A0A182IX00"/>
<evidence type="ECO:0000256" key="1">
    <source>
        <dbReference type="ARBA" id="ARBA00009995"/>
    </source>
</evidence>
<dbReference type="GO" id="GO:0016020">
    <property type="term" value="C:membrane"/>
    <property type="evidence" value="ECO:0007669"/>
    <property type="project" value="UniProtKB-SubCell"/>
</dbReference>
<keyword evidence="5" id="KW-0472">Membrane</keyword>
<dbReference type="GO" id="GO:0015020">
    <property type="term" value="F:glucuronosyltransferase activity"/>
    <property type="evidence" value="ECO:0007669"/>
    <property type="project" value="UniProtKB-EC"/>
</dbReference>
<evidence type="ECO:0000256" key="3">
    <source>
        <dbReference type="ARBA" id="ARBA00022679"/>
    </source>
</evidence>
<keyword evidence="5" id="KW-1133">Transmembrane helix</keyword>
<dbReference type="InterPro" id="IPR002213">
    <property type="entry name" value="UDP_glucos_trans"/>
</dbReference>
<dbReference type="FunFam" id="3.40.50.2000:FF:000050">
    <property type="entry name" value="UDP-glucuronosyltransferase"/>
    <property type="match status" value="1"/>
</dbReference>
<name>A0A182IX00_ANOAO</name>
<dbReference type="Gene3D" id="3.40.50.2000">
    <property type="entry name" value="Glycogen Phosphorylase B"/>
    <property type="match status" value="2"/>
</dbReference>
<accession>A0A182IX00</accession>
<comment type="subcellular location">
    <subcellularLocation>
        <location evidence="5">Membrane</location>
        <topology evidence="5">Single-pass membrane protein</topology>
    </subcellularLocation>
</comment>
<organism evidence="6">
    <name type="scientific">Anopheles atroparvus</name>
    <name type="common">European mosquito</name>
    <dbReference type="NCBI Taxonomy" id="41427"/>
    <lineage>
        <taxon>Eukaryota</taxon>
        <taxon>Metazoa</taxon>
        <taxon>Ecdysozoa</taxon>
        <taxon>Arthropoda</taxon>
        <taxon>Hexapoda</taxon>
        <taxon>Insecta</taxon>
        <taxon>Pterygota</taxon>
        <taxon>Neoptera</taxon>
        <taxon>Endopterygota</taxon>
        <taxon>Diptera</taxon>
        <taxon>Nematocera</taxon>
        <taxon>Culicoidea</taxon>
        <taxon>Culicidae</taxon>
        <taxon>Anophelinae</taxon>
        <taxon>Anopheles</taxon>
    </lineage>
</organism>
<evidence type="ECO:0000256" key="4">
    <source>
        <dbReference type="RuleBase" id="RU003718"/>
    </source>
</evidence>
<keyword evidence="3 4" id="KW-0808">Transferase</keyword>
<feature type="transmembrane region" description="Helical" evidence="5">
    <location>
        <begin position="487"/>
        <end position="509"/>
    </location>
</feature>
<comment type="catalytic activity">
    <reaction evidence="5">
        <text>glucuronate acceptor + UDP-alpha-D-glucuronate = acceptor beta-D-glucuronoside + UDP + H(+)</text>
        <dbReference type="Rhea" id="RHEA:21032"/>
        <dbReference type="ChEBI" id="CHEBI:15378"/>
        <dbReference type="ChEBI" id="CHEBI:58052"/>
        <dbReference type="ChEBI" id="CHEBI:58223"/>
        <dbReference type="ChEBI" id="CHEBI:132367"/>
        <dbReference type="ChEBI" id="CHEBI:132368"/>
        <dbReference type="EC" id="2.4.1.17"/>
    </reaction>
</comment>
<dbReference type="PANTHER" id="PTHR48043:SF159">
    <property type="entry name" value="EG:EG0003.4 PROTEIN-RELATED"/>
    <property type="match status" value="1"/>
</dbReference>
<reference evidence="6" key="1">
    <citation type="submission" date="2022-08" db="UniProtKB">
        <authorList>
            <consortium name="EnsemblMetazoa"/>
        </authorList>
    </citation>
    <scope>IDENTIFICATION</scope>
    <source>
        <strain evidence="6">EBRO</strain>
    </source>
</reference>
<dbReference type="VEuPathDB" id="VectorBase:AATE007102"/>
<dbReference type="SUPFAM" id="SSF53756">
    <property type="entry name" value="UDP-Glycosyltransferase/glycogen phosphorylase"/>
    <property type="match status" value="1"/>
</dbReference>
<dbReference type="InterPro" id="IPR050271">
    <property type="entry name" value="UDP-glycosyltransferase"/>
</dbReference>
<dbReference type="Pfam" id="PF00201">
    <property type="entry name" value="UDPGT"/>
    <property type="match status" value="1"/>
</dbReference>